<feature type="transmembrane region" description="Helical" evidence="16">
    <location>
        <begin position="74"/>
        <end position="91"/>
    </location>
</feature>
<keyword evidence="12 16" id="KW-1207">Sterol metabolism</keyword>
<feature type="transmembrane region" description="Helical" evidence="16">
    <location>
        <begin position="244"/>
        <end position="260"/>
    </location>
</feature>
<keyword evidence="4 16" id="KW-0812">Transmembrane</keyword>
<evidence type="ECO:0000256" key="4">
    <source>
        <dbReference type="ARBA" id="ARBA00022692"/>
    </source>
</evidence>
<evidence type="ECO:0000256" key="5">
    <source>
        <dbReference type="ARBA" id="ARBA00022857"/>
    </source>
</evidence>
<dbReference type="GeneID" id="26838042"/>
<evidence type="ECO:0000256" key="1">
    <source>
        <dbReference type="ARBA" id="ARBA00004141"/>
    </source>
</evidence>
<dbReference type="EMBL" id="LMYN01000012">
    <property type="protein sequence ID" value="KSA03259.1"/>
    <property type="molecule type" value="Genomic_DNA"/>
</dbReference>
<keyword evidence="7 16" id="KW-1133">Transmembrane helix</keyword>
<feature type="transmembrane region" description="Helical" evidence="16">
    <location>
        <begin position="150"/>
        <end position="173"/>
    </location>
</feature>
<keyword evidence="13 16" id="KW-0753">Steroid metabolism</keyword>
<sequence length="443" mass="50939">MSSLNPPTVHREFFGVPGSLAITFGLPTVITLFALITNEYYSVQGLSLDLNAISNQVPSNVGELIDLCFDFNCWAAYLTWFSVLVILDFVLPGKKLKGIKLRDDSQLEYKINGLLMSGLLITLLLSRLLVSDNYYLPELQFIYDNQLKLTLVTTIFSFLLSVFVYVCSFIPLAKENNAGTKERILSINGNSGNVIYDWFIGRELNPRIGSWDIKLFCELRPGMLLWFLINLSCMHSQYHKLHKITDSLLLVNFLQAFYVFDGVLNEEGVLSMMDITTDGFGFMLCFGDLAWLPWSYSLQSRYLALPENSLELGYVKIALILALSFTGYYIFHSSNKQKSDFRMGKLDHLNLKSIKTKTGSKLLCDGWWGISQHTNYFGDWLIGWSWCLPTGFQTLLTYFYVIYFGVLLVHRQTRDEAKCRLKYGKQWEEYEEIVPYKIVPYVY</sequence>
<dbReference type="GO" id="GO:0006696">
    <property type="term" value="P:ergosterol biosynthetic process"/>
    <property type="evidence" value="ECO:0007669"/>
    <property type="project" value="TreeGrafter"/>
</dbReference>
<evidence type="ECO:0000256" key="10">
    <source>
        <dbReference type="ARBA" id="ARBA00023098"/>
    </source>
</evidence>
<evidence type="ECO:0000256" key="13">
    <source>
        <dbReference type="ARBA" id="ARBA00023221"/>
    </source>
</evidence>
<dbReference type="Proteomes" id="UP000054251">
    <property type="component" value="Unassembled WGS sequence"/>
</dbReference>
<dbReference type="RefSeq" id="XP_015469361.1">
    <property type="nucleotide sequence ID" value="XM_015609863.1"/>
</dbReference>
<evidence type="ECO:0000256" key="9">
    <source>
        <dbReference type="ARBA" id="ARBA00023011"/>
    </source>
</evidence>
<gene>
    <name evidence="17" type="ORF">AC631_01033</name>
</gene>
<evidence type="ECO:0000256" key="15">
    <source>
        <dbReference type="ARBA" id="ARBA00060638"/>
    </source>
</evidence>
<accession>A0A0V1Q405</accession>
<feature type="transmembrane region" description="Helical" evidence="16">
    <location>
        <begin position="310"/>
        <end position="331"/>
    </location>
</feature>
<keyword evidence="6 16" id="KW-0752">Steroid biosynthesis</keyword>
<comment type="caution">
    <text evidence="17">The sequence shown here is derived from an EMBL/GenBank/DDBJ whole genome shotgun (WGS) entry which is preliminary data.</text>
</comment>
<comment type="catalytic activity">
    <reaction evidence="14">
        <text>4,4-dimethyl-5alpha-cholesta-8,24-dien-3beta-ol + NADP(+) = 4,4-dimethyl-5alpha-cholesta-8,14,24-trien-3beta-ol + NADPH + H(+)</text>
        <dbReference type="Rhea" id="RHEA:18561"/>
        <dbReference type="ChEBI" id="CHEBI:15378"/>
        <dbReference type="ChEBI" id="CHEBI:17813"/>
        <dbReference type="ChEBI" id="CHEBI:18364"/>
        <dbReference type="ChEBI" id="CHEBI:57783"/>
        <dbReference type="ChEBI" id="CHEBI:58349"/>
        <dbReference type="EC" id="1.3.1.70"/>
    </reaction>
    <physiologicalReaction direction="right-to-left" evidence="14">
        <dbReference type="Rhea" id="RHEA:18563"/>
    </physiologicalReaction>
</comment>
<evidence type="ECO:0000256" key="12">
    <source>
        <dbReference type="ARBA" id="ARBA00023166"/>
    </source>
</evidence>
<evidence type="ECO:0000256" key="3">
    <source>
        <dbReference type="ARBA" id="ARBA00022516"/>
    </source>
</evidence>
<evidence type="ECO:0000313" key="18">
    <source>
        <dbReference type="Proteomes" id="UP000054251"/>
    </source>
</evidence>
<dbReference type="Pfam" id="PF01222">
    <property type="entry name" value="ERG4_ERG24"/>
    <property type="match status" value="1"/>
</dbReference>
<feature type="transmembrane region" description="Helical" evidence="16">
    <location>
        <begin position="390"/>
        <end position="410"/>
    </location>
</feature>
<dbReference type="GO" id="GO:0005789">
    <property type="term" value="C:endoplasmic reticulum membrane"/>
    <property type="evidence" value="ECO:0007669"/>
    <property type="project" value="TreeGrafter"/>
</dbReference>
<evidence type="ECO:0000256" key="16">
    <source>
        <dbReference type="RuleBase" id="RU369120"/>
    </source>
</evidence>
<evidence type="ECO:0000256" key="2">
    <source>
        <dbReference type="ARBA" id="ARBA00005402"/>
    </source>
</evidence>
<protein>
    <recommendedName>
        <fullName evidence="16">Delta(14)-sterol reductase</fullName>
    </recommendedName>
    <alternativeName>
        <fullName evidence="16">C-14 sterol reductase</fullName>
    </alternativeName>
    <alternativeName>
        <fullName evidence="16">Sterol C14-reductase</fullName>
    </alternativeName>
</protein>
<feature type="transmembrane region" description="Helical" evidence="16">
    <location>
        <begin position="280"/>
        <end position="298"/>
    </location>
</feature>
<keyword evidence="5" id="KW-0521">NADP</keyword>
<evidence type="ECO:0000256" key="6">
    <source>
        <dbReference type="ARBA" id="ARBA00022955"/>
    </source>
</evidence>
<dbReference type="InterPro" id="IPR001171">
    <property type="entry name" value="ERG24_DHCR-like"/>
</dbReference>
<proteinExistence type="inferred from homology"/>
<dbReference type="AlphaFoldDB" id="A0A0V1Q405"/>
<feature type="transmembrane region" description="Helical" evidence="16">
    <location>
        <begin position="111"/>
        <end position="130"/>
    </location>
</feature>
<keyword evidence="3 16" id="KW-0444">Lipid biosynthesis</keyword>
<dbReference type="PANTHER" id="PTHR21257">
    <property type="entry name" value="DELTA(14)-STEROL REDUCTASE"/>
    <property type="match status" value="1"/>
</dbReference>
<evidence type="ECO:0000256" key="14">
    <source>
        <dbReference type="ARBA" id="ARBA00052254"/>
    </source>
</evidence>
<dbReference type="InterPro" id="IPR018083">
    <property type="entry name" value="Sterol_reductase_CS"/>
</dbReference>
<keyword evidence="18" id="KW-1185">Reference proteome</keyword>
<comment type="similarity">
    <text evidence="2 16">Belongs to the ERG4/ERG24 family.</text>
</comment>
<keyword evidence="8 16" id="KW-0560">Oxidoreductase</keyword>
<dbReference type="PROSITE" id="PS01018">
    <property type="entry name" value="STEROL_REDUCT_2"/>
    <property type="match status" value="1"/>
</dbReference>
<comment type="subcellular location">
    <subcellularLocation>
        <location evidence="1">Membrane</location>
        <topology evidence="1">Multi-pass membrane protein</topology>
    </subcellularLocation>
</comment>
<evidence type="ECO:0000256" key="11">
    <source>
        <dbReference type="ARBA" id="ARBA00023136"/>
    </source>
</evidence>
<evidence type="ECO:0000256" key="8">
    <source>
        <dbReference type="ARBA" id="ARBA00023002"/>
    </source>
</evidence>
<reference evidence="17 18" key="1">
    <citation type="submission" date="2015-11" db="EMBL/GenBank/DDBJ databases">
        <title>The genome of Debaryomyces fabryi.</title>
        <authorList>
            <person name="Tafer H."/>
            <person name="Lopandic K."/>
        </authorList>
    </citation>
    <scope>NUCLEOTIDE SEQUENCE [LARGE SCALE GENOMIC DNA]</scope>
    <source>
        <strain evidence="17 18">CBS 789</strain>
    </source>
</reference>
<keyword evidence="11 16" id="KW-0472">Membrane</keyword>
<evidence type="ECO:0000256" key="7">
    <source>
        <dbReference type="ARBA" id="ARBA00022989"/>
    </source>
</evidence>
<dbReference type="PROSITE" id="PS01017">
    <property type="entry name" value="STEROL_REDUCT_1"/>
    <property type="match status" value="1"/>
</dbReference>
<evidence type="ECO:0000313" key="17">
    <source>
        <dbReference type="EMBL" id="KSA03259.1"/>
    </source>
</evidence>
<keyword evidence="9 16" id="KW-0756">Sterol biosynthesis</keyword>
<feature type="transmembrane region" description="Helical" evidence="16">
    <location>
        <begin position="12"/>
        <end position="36"/>
    </location>
</feature>
<dbReference type="OrthoDB" id="10262235at2759"/>
<keyword evidence="10 16" id="KW-0443">Lipid metabolism</keyword>
<comment type="pathway">
    <text evidence="15">Steroid biosynthesis; zymosterol biosynthesis; zymosterol from lanosterol: step 2/6.</text>
</comment>
<dbReference type="GO" id="GO:0050613">
    <property type="term" value="F:Delta14-sterol reductase activity"/>
    <property type="evidence" value="ECO:0007669"/>
    <property type="project" value="UniProtKB-EC"/>
</dbReference>
<organism evidence="17 18">
    <name type="scientific">Debaryomyces fabryi</name>
    <dbReference type="NCBI Taxonomy" id="58627"/>
    <lineage>
        <taxon>Eukaryota</taxon>
        <taxon>Fungi</taxon>
        <taxon>Dikarya</taxon>
        <taxon>Ascomycota</taxon>
        <taxon>Saccharomycotina</taxon>
        <taxon>Pichiomycetes</taxon>
        <taxon>Debaryomycetaceae</taxon>
        <taxon>Debaryomyces</taxon>
    </lineage>
</organism>
<dbReference type="FunFam" id="1.20.120.1630:FF:000009">
    <property type="entry name" value="C-14 sterol reductase"/>
    <property type="match status" value="1"/>
</dbReference>
<name>A0A0V1Q405_9ASCO</name>
<dbReference type="Gene3D" id="1.20.120.1630">
    <property type="match status" value="1"/>
</dbReference>
<dbReference type="PANTHER" id="PTHR21257:SF52">
    <property type="entry name" value="DELTA(14)-STEROL REDUCTASE TM7SF2"/>
    <property type="match status" value="1"/>
</dbReference>